<feature type="domain" description="OmpA-like" evidence="5">
    <location>
        <begin position="530"/>
        <end position="652"/>
    </location>
</feature>
<dbReference type="SUPFAM" id="SSF49478">
    <property type="entry name" value="Cna protein B-type domain"/>
    <property type="match status" value="1"/>
</dbReference>
<dbReference type="InterPro" id="IPR036737">
    <property type="entry name" value="OmpA-like_sf"/>
</dbReference>
<dbReference type="RefSeq" id="WP_379662836.1">
    <property type="nucleotide sequence ID" value="NZ_JBHUDG010000017.1"/>
</dbReference>
<evidence type="ECO:0000256" key="2">
    <source>
        <dbReference type="ARBA" id="ARBA00023136"/>
    </source>
</evidence>
<gene>
    <name evidence="6" type="ORF">ACFSAH_11255</name>
</gene>
<dbReference type="Proteomes" id="UP001597118">
    <property type="component" value="Unassembled WGS sequence"/>
</dbReference>
<dbReference type="PRINTS" id="PR01021">
    <property type="entry name" value="OMPADOMAIN"/>
</dbReference>
<keyword evidence="3" id="KW-0998">Cell outer membrane</keyword>
<dbReference type="Pfam" id="PF07676">
    <property type="entry name" value="PD40"/>
    <property type="match status" value="2"/>
</dbReference>
<dbReference type="SUPFAM" id="SSF81901">
    <property type="entry name" value="HCP-like"/>
    <property type="match status" value="1"/>
</dbReference>
<keyword evidence="7" id="KW-1185">Reference proteome</keyword>
<name>A0ABW4IER5_9SPHI</name>
<evidence type="ECO:0000259" key="5">
    <source>
        <dbReference type="PROSITE" id="PS51123"/>
    </source>
</evidence>
<sequence length="665" mass="76100">MKLKKILFVILSLSLLAYVFIPSKLRSDDLGKANKYYEKYDYYYAIEIYERLMKKGGNLEVAEKLANSYRFTGNTIEAEKNYAKVLSYPNFNTINYLYYAEVLKQNAKYEEAKHYYLMYGEREPSQADKALRLANSCDMARMWANRPELNIVVTNEESLNSDQSDFSPVIYQDGLIFASDRFFTQTKANPKNNKVYGWTGNGYIKIYQAVHDPKAPKDVFKLSALPNYINKEFHNGPASISYDGKTLVFTKSGVRKIAGKKNKETTSHNTIYFSTFENNSWTEPQPFEYNNILEYSVQHPALNKEGNVMYFVSDMPGGYGGMDLYYSEKKDGKWTQPINCGSRVNTPEDEVFPYLRGDGKLYFSSRGHLTMGGLDIFEVEGEKSAWSEPRNLKTPINSSKDDFGITFFGDNQSGYFSSNRNGGKGLDDIYHFVQKPVDEVVLQVAGQVFDKAKQIPISGLKVFLYNKNTGKEDAAVSDENGAFVFYLDQESDYTLRGDLDKFFSRQEGEISTKGVKESTIYNVKFEVERAEEAYLVRLNNIYYDFDKYAIRKDAEPELMKVVEFMNKVGDVNVQMQAHTDSRGKADYNIQLSVKRANAARDYLMQQGVDKERLSARGFGKTQLLNLCADGVKCTEEEHQLNRRTEFKVIRINPVTANLPSPLIKY</sequence>
<accession>A0ABW4IER5</accession>
<reference evidence="7" key="1">
    <citation type="journal article" date="2019" name="Int. J. Syst. Evol. Microbiol.">
        <title>The Global Catalogue of Microorganisms (GCM) 10K type strain sequencing project: providing services to taxonomists for standard genome sequencing and annotation.</title>
        <authorList>
            <consortium name="The Broad Institute Genomics Platform"/>
            <consortium name="The Broad Institute Genome Sequencing Center for Infectious Disease"/>
            <person name="Wu L."/>
            <person name="Ma J."/>
        </authorList>
    </citation>
    <scope>NUCLEOTIDE SEQUENCE [LARGE SCALE GENOMIC DNA]</scope>
    <source>
        <strain evidence="7">CCUG 53762</strain>
    </source>
</reference>
<dbReference type="CDD" id="cd07185">
    <property type="entry name" value="OmpA_C-like"/>
    <property type="match status" value="1"/>
</dbReference>
<organism evidence="6 7">
    <name type="scientific">Pseudopedobacter beijingensis</name>
    <dbReference type="NCBI Taxonomy" id="1207056"/>
    <lineage>
        <taxon>Bacteria</taxon>
        <taxon>Pseudomonadati</taxon>
        <taxon>Bacteroidota</taxon>
        <taxon>Sphingobacteriia</taxon>
        <taxon>Sphingobacteriales</taxon>
        <taxon>Sphingobacteriaceae</taxon>
        <taxon>Pseudopedobacter</taxon>
    </lineage>
</organism>
<dbReference type="InterPro" id="IPR011659">
    <property type="entry name" value="WD40"/>
</dbReference>
<dbReference type="Gene3D" id="3.30.1330.60">
    <property type="entry name" value="OmpA-like domain"/>
    <property type="match status" value="1"/>
</dbReference>
<comment type="caution">
    <text evidence="6">The sequence shown here is derived from an EMBL/GenBank/DDBJ whole genome shotgun (WGS) entry which is preliminary data.</text>
</comment>
<dbReference type="Gene3D" id="1.25.40.10">
    <property type="entry name" value="Tetratricopeptide repeat domain"/>
    <property type="match status" value="1"/>
</dbReference>
<evidence type="ECO:0000256" key="4">
    <source>
        <dbReference type="PROSITE-ProRule" id="PRU00473"/>
    </source>
</evidence>
<dbReference type="EMBL" id="JBHUDG010000017">
    <property type="protein sequence ID" value="MFD1630459.1"/>
    <property type="molecule type" value="Genomic_DNA"/>
</dbReference>
<dbReference type="InterPro" id="IPR006665">
    <property type="entry name" value="OmpA-like"/>
</dbReference>
<dbReference type="SUPFAM" id="SSF82171">
    <property type="entry name" value="DPP6 N-terminal domain-like"/>
    <property type="match status" value="1"/>
</dbReference>
<evidence type="ECO:0000313" key="6">
    <source>
        <dbReference type="EMBL" id="MFD1630459.1"/>
    </source>
</evidence>
<protein>
    <submittedName>
        <fullName evidence="6">OmpA family protein</fullName>
    </submittedName>
</protein>
<proteinExistence type="predicted"/>
<dbReference type="InterPro" id="IPR011990">
    <property type="entry name" value="TPR-like_helical_dom_sf"/>
</dbReference>
<dbReference type="InterPro" id="IPR006664">
    <property type="entry name" value="OMP_bac"/>
</dbReference>
<comment type="subcellular location">
    <subcellularLocation>
        <location evidence="1">Cell outer membrane</location>
    </subcellularLocation>
</comment>
<dbReference type="PANTHER" id="PTHR30329">
    <property type="entry name" value="STATOR ELEMENT OF FLAGELLAR MOTOR COMPLEX"/>
    <property type="match status" value="1"/>
</dbReference>
<dbReference type="PANTHER" id="PTHR30329:SF21">
    <property type="entry name" value="LIPOPROTEIN YIAD-RELATED"/>
    <property type="match status" value="1"/>
</dbReference>
<keyword evidence="2 4" id="KW-0472">Membrane</keyword>
<dbReference type="PROSITE" id="PS51123">
    <property type="entry name" value="OMPA_2"/>
    <property type="match status" value="1"/>
</dbReference>
<dbReference type="Pfam" id="PF00691">
    <property type="entry name" value="OmpA"/>
    <property type="match status" value="1"/>
</dbReference>
<evidence type="ECO:0000256" key="1">
    <source>
        <dbReference type="ARBA" id="ARBA00004442"/>
    </source>
</evidence>
<dbReference type="InterPro" id="IPR050330">
    <property type="entry name" value="Bact_OuterMem_StrucFunc"/>
</dbReference>
<dbReference type="SUPFAM" id="SSF103088">
    <property type="entry name" value="OmpA-like"/>
    <property type="match status" value="1"/>
</dbReference>
<evidence type="ECO:0000256" key="3">
    <source>
        <dbReference type="ARBA" id="ARBA00023237"/>
    </source>
</evidence>
<evidence type="ECO:0000313" key="7">
    <source>
        <dbReference type="Proteomes" id="UP001597118"/>
    </source>
</evidence>